<feature type="transmembrane region" description="Helical" evidence="2">
    <location>
        <begin position="115"/>
        <end position="135"/>
    </location>
</feature>
<comment type="caution">
    <text evidence="4">The sequence shown here is derived from an EMBL/GenBank/DDBJ whole genome shotgun (WGS) entry which is preliminary data.</text>
</comment>
<evidence type="ECO:0000313" key="4">
    <source>
        <dbReference type="EMBL" id="GED09614.1"/>
    </source>
</evidence>
<gene>
    <name evidence="4" type="ORF">CCE02nite_16130</name>
</gene>
<evidence type="ECO:0000256" key="1">
    <source>
        <dbReference type="SAM" id="MobiDB-lite"/>
    </source>
</evidence>
<reference evidence="4 5" key="1">
    <citation type="submission" date="2019-06" db="EMBL/GenBank/DDBJ databases">
        <title>Whole genome shotgun sequence of Cellulosimicrobium cellulans NBRC 15516.</title>
        <authorList>
            <person name="Hosoyama A."/>
            <person name="Uohara A."/>
            <person name="Ohji S."/>
            <person name="Ichikawa N."/>
        </authorList>
    </citation>
    <scope>NUCLEOTIDE SEQUENCE [LARGE SCALE GENOMIC DNA]</scope>
    <source>
        <strain evidence="4 5">NBRC 15516</strain>
    </source>
</reference>
<keyword evidence="2" id="KW-0472">Membrane</keyword>
<feature type="region of interest" description="Disordered" evidence="1">
    <location>
        <begin position="1"/>
        <end position="40"/>
    </location>
</feature>
<sequence>MPDRAVPDGQNPREFAMSDQAGRGGPATEPPAAPAGIDPRGPRAGAGITALLLAVVILLWTSPAALVLLAVVAASFLVGAVRGAQGTWQAWVYRTVVLPRIGPTAEREDPRPPRFAQAVGLVITGAGVVLGLLGVDVAVPAAAALALVAAVLNAAFGLCLGCELYLLLRRVAPAR</sequence>
<dbReference type="Pfam" id="PF14340">
    <property type="entry name" value="DUF4395"/>
    <property type="match status" value="1"/>
</dbReference>
<accession>A0A4Y4E0P5</accession>
<dbReference type="EMBL" id="BJNZ01000007">
    <property type="protein sequence ID" value="GED09614.1"/>
    <property type="molecule type" value="Genomic_DNA"/>
</dbReference>
<name>A0A4Y4E0P5_CELCE</name>
<evidence type="ECO:0000256" key="2">
    <source>
        <dbReference type="SAM" id="Phobius"/>
    </source>
</evidence>
<dbReference type="Proteomes" id="UP000316659">
    <property type="component" value="Unassembled WGS sequence"/>
</dbReference>
<organism evidence="4 5">
    <name type="scientific">Cellulosimicrobium cellulans</name>
    <name type="common">Arthrobacter luteus</name>
    <dbReference type="NCBI Taxonomy" id="1710"/>
    <lineage>
        <taxon>Bacteria</taxon>
        <taxon>Bacillati</taxon>
        <taxon>Actinomycetota</taxon>
        <taxon>Actinomycetes</taxon>
        <taxon>Micrococcales</taxon>
        <taxon>Promicromonosporaceae</taxon>
        <taxon>Cellulosimicrobium</taxon>
    </lineage>
</organism>
<dbReference type="InterPro" id="IPR025508">
    <property type="entry name" value="DUF4395"/>
</dbReference>
<evidence type="ECO:0000259" key="3">
    <source>
        <dbReference type="Pfam" id="PF14340"/>
    </source>
</evidence>
<feature type="transmembrane region" description="Helical" evidence="2">
    <location>
        <begin position="48"/>
        <end position="81"/>
    </location>
</feature>
<keyword evidence="2" id="KW-0812">Transmembrane</keyword>
<feature type="domain" description="DUF4395" evidence="3">
    <location>
        <begin position="37"/>
        <end position="170"/>
    </location>
</feature>
<keyword evidence="2" id="KW-1133">Transmembrane helix</keyword>
<protein>
    <submittedName>
        <fullName evidence="4">Membrane protein</fullName>
    </submittedName>
</protein>
<dbReference type="AlphaFoldDB" id="A0A4Y4E0P5"/>
<proteinExistence type="predicted"/>
<evidence type="ECO:0000313" key="5">
    <source>
        <dbReference type="Proteomes" id="UP000316659"/>
    </source>
</evidence>
<feature type="transmembrane region" description="Helical" evidence="2">
    <location>
        <begin position="141"/>
        <end position="168"/>
    </location>
</feature>